<name>A0ABQ7H4T7_DUNSA</name>
<evidence type="ECO:0000313" key="2">
    <source>
        <dbReference type="EMBL" id="KAF5841798.1"/>
    </source>
</evidence>
<gene>
    <name evidence="2" type="ORF">DUNSADRAFT_11114</name>
</gene>
<evidence type="ECO:0000313" key="3">
    <source>
        <dbReference type="Proteomes" id="UP000815325"/>
    </source>
</evidence>
<reference evidence="2" key="1">
    <citation type="submission" date="2017-08" db="EMBL/GenBank/DDBJ databases">
        <authorList>
            <person name="Polle J.E."/>
            <person name="Barry K."/>
            <person name="Cushman J."/>
            <person name="Schmutz J."/>
            <person name="Tran D."/>
            <person name="Hathwaick L.T."/>
            <person name="Yim W.C."/>
            <person name="Jenkins J."/>
            <person name="Mckie-Krisberg Z.M."/>
            <person name="Prochnik S."/>
            <person name="Lindquist E."/>
            <person name="Dockter R.B."/>
            <person name="Adam C."/>
            <person name="Molina H."/>
            <person name="Bunkerborg J."/>
            <person name="Jin E."/>
            <person name="Buchheim M."/>
            <person name="Magnuson J."/>
        </authorList>
    </citation>
    <scope>NUCLEOTIDE SEQUENCE</scope>
    <source>
        <strain evidence="2">CCAP 19/18</strain>
    </source>
</reference>
<proteinExistence type="predicted"/>
<feature type="transmembrane region" description="Helical" evidence="1">
    <location>
        <begin position="6"/>
        <end position="24"/>
    </location>
</feature>
<keyword evidence="1" id="KW-1133">Transmembrane helix</keyword>
<comment type="caution">
    <text evidence="2">The sequence shown here is derived from an EMBL/GenBank/DDBJ whole genome shotgun (WGS) entry which is preliminary data.</text>
</comment>
<evidence type="ECO:0008006" key="4">
    <source>
        <dbReference type="Google" id="ProtNLM"/>
    </source>
</evidence>
<keyword evidence="1" id="KW-0812">Transmembrane</keyword>
<protein>
    <recommendedName>
        <fullName evidence="4">Membrane magnesium transporter</fullName>
    </recommendedName>
</protein>
<dbReference type="Proteomes" id="UP000815325">
    <property type="component" value="Unassembled WGS sequence"/>
</dbReference>
<keyword evidence="1" id="KW-0472">Membrane</keyword>
<feature type="transmembrane region" description="Helical" evidence="1">
    <location>
        <begin position="44"/>
        <end position="66"/>
    </location>
</feature>
<sequence length="104" mass="11149">MVSVAGTVTLLGFLGMFHVMFAVIKHREMLKLLQEDMESIPPALLMELIITSSCAVAGAFLMAGSLKSVVSSKNSGSVDIGRFKLDFVSFNTRSKALPSVDPLT</sequence>
<organism evidence="2 3">
    <name type="scientific">Dunaliella salina</name>
    <name type="common">Green alga</name>
    <name type="synonym">Protococcus salinus</name>
    <dbReference type="NCBI Taxonomy" id="3046"/>
    <lineage>
        <taxon>Eukaryota</taxon>
        <taxon>Viridiplantae</taxon>
        <taxon>Chlorophyta</taxon>
        <taxon>core chlorophytes</taxon>
        <taxon>Chlorophyceae</taxon>
        <taxon>CS clade</taxon>
        <taxon>Chlamydomonadales</taxon>
        <taxon>Dunaliellaceae</taxon>
        <taxon>Dunaliella</taxon>
    </lineage>
</organism>
<accession>A0ABQ7H4T7</accession>
<dbReference type="EMBL" id="MU069476">
    <property type="protein sequence ID" value="KAF5841798.1"/>
    <property type="molecule type" value="Genomic_DNA"/>
</dbReference>
<evidence type="ECO:0000256" key="1">
    <source>
        <dbReference type="SAM" id="Phobius"/>
    </source>
</evidence>
<keyword evidence="3" id="KW-1185">Reference proteome</keyword>